<sequence>MTEDAMNGAADEPEHEVVRQQSWPADGTAELELSIDVGRVGVALEDIDEVRVEMRHDPSAGNLWAQGLSGLFNWIGSATGAPEGLFTGQADMANQAVRATEISWSETGRRLVVRSPQQVPLRMVPLAVTVSAPSRSRLAIRVGAADVRVTGQAGWTAVRTGSGSARLEAIDGDADVSAGSGEVDLGPISGRARVRTGSGNITVAALAGRSEIKAGSGDVRLGEVTGDLGVRTGSGEVTVADAVSGQFDLTTGSGGLRIGVRSGVTAELDVSSGSGRTRSDLEVGHVAPEQPAALQIRGRTGTGNILVTRASIVV</sequence>
<dbReference type="Pfam" id="PF13349">
    <property type="entry name" value="DUF4097"/>
    <property type="match status" value="1"/>
</dbReference>
<dbReference type="EMBL" id="BJVI01000067">
    <property type="protein sequence ID" value="GEL20347.1"/>
    <property type="molecule type" value="Genomic_DNA"/>
</dbReference>
<evidence type="ECO:0000313" key="2">
    <source>
        <dbReference type="EMBL" id="GEL20347.1"/>
    </source>
</evidence>
<dbReference type="OrthoDB" id="3677688at2"/>
<evidence type="ECO:0000259" key="1">
    <source>
        <dbReference type="Pfam" id="PF13349"/>
    </source>
</evidence>
<keyword evidence="3" id="KW-1185">Reference proteome</keyword>
<dbReference type="STRING" id="1123024.GCA_000423625_00166"/>
<protein>
    <recommendedName>
        <fullName evidence="1">DUF4097 domain-containing protein</fullName>
    </recommendedName>
</protein>
<reference evidence="2 3" key="1">
    <citation type="submission" date="2019-07" db="EMBL/GenBank/DDBJ databases">
        <title>Whole genome shotgun sequence of Pseudonocardia asaccharolytica NBRC 16224.</title>
        <authorList>
            <person name="Hosoyama A."/>
            <person name="Uohara A."/>
            <person name="Ohji S."/>
            <person name="Ichikawa N."/>
        </authorList>
    </citation>
    <scope>NUCLEOTIDE SEQUENCE [LARGE SCALE GENOMIC DNA]</scope>
    <source>
        <strain evidence="2 3">NBRC 16224</strain>
    </source>
</reference>
<accession>A0A511D6S7</accession>
<proteinExistence type="predicted"/>
<name>A0A511D6S7_9PSEU</name>
<dbReference type="RefSeq" id="WP_028928469.1">
    <property type="nucleotide sequence ID" value="NZ_AUII01000001.1"/>
</dbReference>
<dbReference type="AlphaFoldDB" id="A0A511D6S7"/>
<comment type="caution">
    <text evidence="2">The sequence shown here is derived from an EMBL/GenBank/DDBJ whole genome shotgun (WGS) entry which is preliminary data.</text>
</comment>
<gene>
    <name evidence="2" type="ORF">PA7_41840</name>
</gene>
<feature type="domain" description="DUF4097" evidence="1">
    <location>
        <begin position="172"/>
        <end position="282"/>
    </location>
</feature>
<dbReference type="InterPro" id="IPR025164">
    <property type="entry name" value="Toastrack_DUF4097"/>
</dbReference>
<dbReference type="Proteomes" id="UP000321328">
    <property type="component" value="Unassembled WGS sequence"/>
</dbReference>
<evidence type="ECO:0000313" key="3">
    <source>
        <dbReference type="Proteomes" id="UP000321328"/>
    </source>
</evidence>
<organism evidence="2 3">
    <name type="scientific">Pseudonocardia asaccharolytica DSM 44247 = NBRC 16224</name>
    <dbReference type="NCBI Taxonomy" id="1123024"/>
    <lineage>
        <taxon>Bacteria</taxon>
        <taxon>Bacillati</taxon>
        <taxon>Actinomycetota</taxon>
        <taxon>Actinomycetes</taxon>
        <taxon>Pseudonocardiales</taxon>
        <taxon>Pseudonocardiaceae</taxon>
        <taxon>Pseudonocardia</taxon>
    </lineage>
</organism>